<dbReference type="Proteomes" id="UP000822142">
    <property type="component" value="Unassembled WGS sequence"/>
</dbReference>
<dbReference type="EMBL" id="JAAITA010000001">
    <property type="protein sequence ID" value="NSJ84853.1"/>
    <property type="molecule type" value="Genomic_DNA"/>
</dbReference>
<accession>A0ABX2I335</accession>
<evidence type="ECO:0000313" key="3">
    <source>
        <dbReference type="Proteomes" id="UP000822142"/>
    </source>
</evidence>
<dbReference type="RefSeq" id="WP_173747324.1">
    <property type="nucleotide sequence ID" value="NZ_JAAITA010000001.1"/>
</dbReference>
<comment type="caution">
    <text evidence="2">The sequence shown here is derived from an EMBL/GenBank/DDBJ whole genome shotgun (WGS) entry which is preliminary data.</text>
</comment>
<feature type="domain" description="YARHG" evidence="1">
    <location>
        <begin position="107"/>
        <end position="192"/>
    </location>
</feature>
<proteinExistence type="predicted"/>
<dbReference type="InterPro" id="IPR025582">
    <property type="entry name" value="YARHG_dom"/>
</dbReference>
<organism evidence="2 3">
    <name type="scientific">Blautia hansenii</name>
    <name type="common">Ruminococcus hansenii</name>
    <dbReference type="NCBI Taxonomy" id="1322"/>
    <lineage>
        <taxon>Bacteria</taxon>
        <taxon>Bacillati</taxon>
        <taxon>Bacillota</taxon>
        <taxon>Clostridia</taxon>
        <taxon>Lachnospirales</taxon>
        <taxon>Lachnospiraceae</taxon>
        <taxon>Blautia</taxon>
    </lineage>
</organism>
<dbReference type="Gene3D" id="1.20.58.1690">
    <property type="match status" value="1"/>
</dbReference>
<dbReference type="Pfam" id="PF13308">
    <property type="entry name" value="YARHG"/>
    <property type="match status" value="1"/>
</dbReference>
<evidence type="ECO:0000259" key="1">
    <source>
        <dbReference type="SMART" id="SM01324"/>
    </source>
</evidence>
<keyword evidence="3" id="KW-1185">Reference proteome</keyword>
<gene>
    <name evidence="2" type="ORF">G5A70_01350</name>
</gene>
<evidence type="ECO:0000313" key="2">
    <source>
        <dbReference type="EMBL" id="NSJ84853.1"/>
    </source>
</evidence>
<dbReference type="InterPro" id="IPR038434">
    <property type="entry name" value="YARHG_sf"/>
</dbReference>
<sequence length="316" mass="36208">MNRRGGTKRVRPFLDFTGSIAAFCMGGENMGRKRMGIFMLLLLLGASGCGQKEEAHLSEAEEEKTAQEHPAGWKKRIDREGTESGVKAEDKGVYLCKDSDKQMLEDTELTSPSVYRKDFLEDKVDGYNPNWYNLAVNEIYARHGYAFQTESIRQYFEAQPWYEASTEPEDFQESNLNDFEKENIQKLLKGKETHKRDEISAEGNTYTITSNTTYEPVFRDYTFTFQVPQEWLAEGYSITACDTSSDSTYWVIAKDWKKEAAILNIIPMEHFEGNLSGQEILWKDHVCMLSVDADSADEKLTAGIEKIKETINRVQR</sequence>
<reference evidence="2 3" key="1">
    <citation type="journal article" date="2020" name="Cell Host Microbe">
        <title>Functional and Genomic Variation between Human-Derived Isolates of Lachnospiraceae Reveals Inter- and Intra-Species Diversity.</title>
        <authorList>
            <person name="Sorbara M.T."/>
            <person name="Littmann E.R."/>
            <person name="Fontana E."/>
            <person name="Moody T.U."/>
            <person name="Kohout C.E."/>
            <person name="Gjonbalaj M."/>
            <person name="Eaton V."/>
            <person name="Seok R."/>
            <person name="Leiner I.M."/>
            <person name="Pamer E.G."/>
        </authorList>
    </citation>
    <scope>NUCLEOTIDE SEQUENCE [LARGE SCALE GENOMIC DNA]</scope>
    <source>
        <strain evidence="2 3">MSK.15.26</strain>
    </source>
</reference>
<protein>
    <submittedName>
        <fullName evidence="2">YARHG domain-containing protein</fullName>
    </submittedName>
</protein>
<name>A0ABX2I335_BLAHA</name>
<dbReference type="SMART" id="SM01324">
    <property type="entry name" value="YARHG"/>
    <property type="match status" value="1"/>
</dbReference>